<feature type="transmembrane region" description="Helical" evidence="7">
    <location>
        <begin position="165"/>
        <end position="184"/>
    </location>
</feature>
<feature type="transmembrane region" description="Helical" evidence="7">
    <location>
        <begin position="293"/>
        <end position="309"/>
    </location>
</feature>
<evidence type="ECO:0000256" key="6">
    <source>
        <dbReference type="SAM" id="MobiDB-lite"/>
    </source>
</evidence>
<keyword evidence="9" id="KW-1185">Reference proteome</keyword>
<keyword evidence="2" id="KW-1003">Cell membrane</keyword>
<reference evidence="8 9" key="1">
    <citation type="journal article" date="2019" name="Int. J. Syst. Evol. Microbiol.">
        <title>The Global Catalogue of Microorganisms (GCM) 10K type strain sequencing project: providing services to taxonomists for standard genome sequencing and annotation.</title>
        <authorList>
            <consortium name="The Broad Institute Genomics Platform"/>
            <consortium name="The Broad Institute Genome Sequencing Center for Infectious Disease"/>
            <person name="Wu L."/>
            <person name="Ma J."/>
        </authorList>
    </citation>
    <scope>NUCLEOTIDE SEQUENCE [LARGE SCALE GENOMIC DNA]</scope>
    <source>
        <strain evidence="8 9">JCM 13250</strain>
    </source>
</reference>
<dbReference type="EMBL" id="BAAALT010000054">
    <property type="protein sequence ID" value="GAA1800057.1"/>
    <property type="molecule type" value="Genomic_DNA"/>
</dbReference>
<evidence type="ECO:0000256" key="2">
    <source>
        <dbReference type="ARBA" id="ARBA00022475"/>
    </source>
</evidence>
<accession>A0ABN2LUU1</accession>
<evidence type="ECO:0000313" key="9">
    <source>
        <dbReference type="Proteomes" id="UP001500218"/>
    </source>
</evidence>
<dbReference type="CDD" id="cd06580">
    <property type="entry name" value="TM_PBP1_transp_TpRbsC_like"/>
    <property type="match status" value="1"/>
</dbReference>
<proteinExistence type="predicted"/>
<feature type="transmembrane region" description="Helical" evidence="7">
    <location>
        <begin position="216"/>
        <end position="234"/>
    </location>
</feature>
<feature type="transmembrane region" description="Helical" evidence="7">
    <location>
        <begin position="260"/>
        <end position="281"/>
    </location>
</feature>
<evidence type="ECO:0000313" key="8">
    <source>
        <dbReference type="EMBL" id="GAA1800057.1"/>
    </source>
</evidence>
<evidence type="ECO:0000256" key="1">
    <source>
        <dbReference type="ARBA" id="ARBA00004651"/>
    </source>
</evidence>
<feature type="transmembrane region" description="Helical" evidence="7">
    <location>
        <begin position="80"/>
        <end position="98"/>
    </location>
</feature>
<dbReference type="InterPro" id="IPR001851">
    <property type="entry name" value="ABC_transp_permease"/>
</dbReference>
<feature type="region of interest" description="Disordered" evidence="6">
    <location>
        <begin position="1"/>
        <end position="20"/>
    </location>
</feature>
<keyword evidence="3 7" id="KW-0812">Transmembrane</keyword>
<dbReference type="Proteomes" id="UP001500218">
    <property type="component" value="Unassembled WGS sequence"/>
</dbReference>
<evidence type="ECO:0000256" key="4">
    <source>
        <dbReference type="ARBA" id="ARBA00022989"/>
    </source>
</evidence>
<feature type="transmembrane region" description="Helical" evidence="7">
    <location>
        <begin position="316"/>
        <end position="335"/>
    </location>
</feature>
<keyword evidence="5 7" id="KW-0472">Membrane</keyword>
<dbReference type="PANTHER" id="PTHR47089">
    <property type="entry name" value="ABC TRANSPORTER, PERMEASE PROTEIN"/>
    <property type="match status" value="1"/>
</dbReference>
<comment type="caution">
    <text evidence="8">The sequence shown here is derived from an EMBL/GenBank/DDBJ whole genome shotgun (WGS) entry which is preliminary data.</text>
</comment>
<protein>
    <submittedName>
        <fullName evidence="8">ABC transporter permease</fullName>
    </submittedName>
</protein>
<evidence type="ECO:0000256" key="5">
    <source>
        <dbReference type="ARBA" id="ARBA00023136"/>
    </source>
</evidence>
<dbReference type="PANTHER" id="PTHR47089:SF1">
    <property type="entry name" value="GUANOSINE ABC TRANSPORTER PERMEASE PROTEIN NUPP"/>
    <property type="match status" value="1"/>
</dbReference>
<keyword evidence="4 7" id="KW-1133">Transmembrane helix</keyword>
<organism evidence="8 9">
    <name type="scientific">Luedemannella flava</name>
    <dbReference type="NCBI Taxonomy" id="349316"/>
    <lineage>
        <taxon>Bacteria</taxon>
        <taxon>Bacillati</taxon>
        <taxon>Actinomycetota</taxon>
        <taxon>Actinomycetes</taxon>
        <taxon>Micromonosporales</taxon>
        <taxon>Micromonosporaceae</taxon>
        <taxon>Luedemannella</taxon>
    </lineage>
</organism>
<evidence type="ECO:0000256" key="3">
    <source>
        <dbReference type="ARBA" id="ARBA00022692"/>
    </source>
</evidence>
<dbReference type="RefSeq" id="WP_344129095.1">
    <property type="nucleotide sequence ID" value="NZ_BAAALT010000054.1"/>
</dbReference>
<feature type="transmembrane region" description="Helical" evidence="7">
    <location>
        <begin position="132"/>
        <end position="153"/>
    </location>
</feature>
<name>A0ABN2LUU1_9ACTN</name>
<dbReference type="Pfam" id="PF02653">
    <property type="entry name" value="BPD_transp_2"/>
    <property type="match status" value="1"/>
</dbReference>
<evidence type="ECO:0000256" key="7">
    <source>
        <dbReference type="SAM" id="Phobius"/>
    </source>
</evidence>
<gene>
    <name evidence="8" type="ORF">GCM10009682_22150</name>
</gene>
<comment type="subcellular location">
    <subcellularLocation>
        <location evidence="1">Cell membrane</location>
        <topology evidence="1">Multi-pass membrane protein</topology>
    </subcellularLocation>
</comment>
<sequence>MSDTSVLEPAAPAATPEPPAPAKPTIVERLKAVPWLGWVVAVAGAPVIFGAFVAVKGVNPFTMYADMLASLTTPAQAETVIIRAVVLVLAGLAVAVPARAGLLNVGGEGQIVIGAVCAAGVGLVTDQRLPGVVVLVLMLLAGAVGGALWAGLAAGLRLTVKVNEAISTLLLNFVALDLMLGLIYDPWKDASGFGQPSSRPLVDEARLPLFAPGSKLNVGLVIAVIAVVAVWWALKKTEWGFRLRVVGGNPEAARQAGMRVGLLLVSAMLVGGALAGLAGMVHMSGTEFKLRPGMTLNFGYIGFLVSWLAGHRPLRVAAAAVLLAAIAMAGDSLQINSGLPAASVNVLMAVVLLVVLGSNLRSRKVTA</sequence>
<feature type="transmembrane region" description="Helical" evidence="7">
    <location>
        <begin position="35"/>
        <end position="59"/>
    </location>
</feature>
<feature type="transmembrane region" description="Helical" evidence="7">
    <location>
        <begin position="341"/>
        <end position="360"/>
    </location>
</feature>